<dbReference type="OrthoDB" id="9808013at2"/>
<evidence type="ECO:0000313" key="2">
    <source>
        <dbReference type="EMBL" id="ASQ29991.1"/>
    </source>
</evidence>
<dbReference type="Proteomes" id="UP000201169">
    <property type="component" value="Chromosome"/>
</dbReference>
<dbReference type="RefSeq" id="WP_094324781.1">
    <property type="nucleotide sequence ID" value="NZ_CP022347.1"/>
</dbReference>
<dbReference type="GO" id="GO:0009446">
    <property type="term" value="P:putrescine biosynthetic process"/>
    <property type="evidence" value="ECO:0007669"/>
    <property type="project" value="InterPro"/>
</dbReference>
<dbReference type="AlphaFoldDB" id="A0A222MW04"/>
<protein>
    <submittedName>
        <fullName evidence="2">Agmatine deiminase</fullName>
        <ecNumber evidence="2">3.5.3.12</ecNumber>
    </submittedName>
</protein>
<dbReference type="InterPro" id="IPR007466">
    <property type="entry name" value="Peptidyl-Arg-deiminase_porph"/>
</dbReference>
<dbReference type="PANTHER" id="PTHR31377">
    <property type="entry name" value="AGMATINE DEIMINASE-RELATED"/>
    <property type="match status" value="1"/>
</dbReference>
<proteinExistence type="predicted"/>
<keyword evidence="3" id="KW-1185">Reference proteome</keyword>
<dbReference type="GO" id="GO:0004668">
    <property type="term" value="F:protein-arginine deiminase activity"/>
    <property type="evidence" value="ECO:0007669"/>
    <property type="project" value="InterPro"/>
</dbReference>
<dbReference type="EC" id="3.5.3.12" evidence="2"/>
<evidence type="ECO:0000313" key="3">
    <source>
        <dbReference type="Proteomes" id="UP000201169"/>
    </source>
</evidence>
<organism evidence="2 3">
    <name type="scientific">Campylobacter avium LMG 24591</name>
    <dbReference type="NCBI Taxonomy" id="522484"/>
    <lineage>
        <taxon>Bacteria</taxon>
        <taxon>Pseudomonadati</taxon>
        <taxon>Campylobacterota</taxon>
        <taxon>Epsilonproteobacteria</taxon>
        <taxon>Campylobacterales</taxon>
        <taxon>Campylobacteraceae</taxon>
        <taxon>Campylobacter</taxon>
    </lineage>
</organism>
<dbReference type="GO" id="GO:0047632">
    <property type="term" value="F:agmatine deiminase activity"/>
    <property type="evidence" value="ECO:0007669"/>
    <property type="project" value="UniProtKB-EC"/>
</dbReference>
<accession>A0A222MW04</accession>
<keyword evidence="1 2" id="KW-0378">Hydrolase</keyword>
<dbReference type="Pfam" id="PF04371">
    <property type="entry name" value="PAD_porph"/>
    <property type="match status" value="1"/>
</dbReference>
<dbReference type="EMBL" id="CP022347">
    <property type="protein sequence ID" value="ASQ29991.1"/>
    <property type="molecule type" value="Genomic_DNA"/>
</dbReference>
<dbReference type="KEGG" id="cavi:CAV_0323"/>
<evidence type="ECO:0000256" key="1">
    <source>
        <dbReference type="ARBA" id="ARBA00022801"/>
    </source>
</evidence>
<dbReference type="Gene3D" id="3.75.10.10">
    <property type="entry name" value="L-arginine/glycine Amidinotransferase, Chain A"/>
    <property type="match status" value="1"/>
</dbReference>
<name>A0A222MW04_9BACT</name>
<sequence>MIKTIAEWSEQEYLILALPHENTDWKAYLDEIKHSYIELVKIASKYQKVLLIAPNESDFKPFKDMKNLEFFICETNDTWIRDYGAIDILKDGKLSSLNFIFNAWGDKFQSKLDNEVNEKLFKAKFKTRLENIDLILEGGSVEFNGQGTMLTTTKCLLNDNRNKLSKEILDKRLKELFNLSKIIWLENGFIRGDDTDSHIDTLARFIDENTVVISSCDDKNDEHYAELLAMKKELLKEDFKLLELPLPSAKFYEGKKLAATYANFIFINNALIVPTYNDKNDELVLQKLQKALPDKDVIGLDALVFVRQNGSLHCSCQNRFKGQRWL</sequence>
<dbReference type="PANTHER" id="PTHR31377:SF0">
    <property type="entry name" value="AGMATINE DEIMINASE-RELATED"/>
    <property type="match status" value="1"/>
</dbReference>
<reference evidence="2 3" key="1">
    <citation type="submission" date="2017-07" db="EMBL/GenBank/DDBJ databases">
        <title>Analysis of two Campylobacter avium genomes and identification of a novel hippuricase gene.</title>
        <authorList>
            <person name="Miller W.G."/>
            <person name="Chapman M.H."/>
            <person name="Yee E."/>
            <person name="Revez J."/>
            <person name="Bono J.L."/>
            <person name="Rossi M."/>
        </authorList>
    </citation>
    <scope>NUCLEOTIDE SEQUENCE [LARGE SCALE GENOMIC DNA]</scope>
    <source>
        <strain evidence="2 3">LMG 24591</strain>
    </source>
</reference>
<gene>
    <name evidence="2" type="primary">aguA</name>
    <name evidence="2" type="ORF">CAV_0323</name>
</gene>
<dbReference type="SUPFAM" id="SSF55909">
    <property type="entry name" value="Pentein"/>
    <property type="match status" value="1"/>
</dbReference>